<evidence type="ECO:0000313" key="3">
    <source>
        <dbReference type="EMBL" id="CEJ79959.1"/>
    </source>
</evidence>
<dbReference type="InterPro" id="IPR008972">
    <property type="entry name" value="Cupredoxin"/>
</dbReference>
<keyword evidence="4" id="KW-1185">Reference proteome</keyword>
<dbReference type="CDD" id="cd00920">
    <property type="entry name" value="Cupredoxin"/>
    <property type="match status" value="1"/>
</dbReference>
<dbReference type="Gene3D" id="2.60.40.420">
    <property type="entry name" value="Cupredoxins - blue copper proteins"/>
    <property type="match status" value="1"/>
</dbReference>
<dbReference type="AlphaFoldDB" id="A0A0A1T3N8"/>
<evidence type="ECO:0000256" key="2">
    <source>
        <dbReference type="SAM" id="SignalP"/>
    </source>
</evidence>
<organism evidence="3 4">
    <name type="scientific">[Torrubiella] hemipterigena</name>
    <dbReference type="NCBI Taxonomy" id="1531966"/>
    <lineage>
        <taxon>Eukaryota</taxon>
        <taxon>Fungi</taxon>
        <taxon>Dikarya</taxon>
        <taxon>Ascomycota</taxon>
        <taxon>Pezizomycotina</taxon>
        <taxon>Sordariomycetes</taxon>
        <taxon>Hypocreomycetidae</taxon>
        <taxon>Hypocreales</taxon>
        <taxon>Clavicipitaceae</taxon>
        <taxon>Clavicipitaceae incertae sedis</taxon>
        <taxon>'Torrubiella' clade</taxon>
    </lineage>
</organism>
<dbReference type="SUPFAM" id="SSF49503">
    <property type="entry name" value="Cupredoxins"/>
    <property type="match status" value="1"/>
</dbReference>
<dbReference type="PANTHER" id="PTHR34883:SF15">
    <property type="entry name" value="EXTRACELLULAR SERINE-RICH PROTEIN"/>
    <property type="match status" value="1"/>
</dbReference>
<dbReference type="HOGENOM" id="CLU_053381_1_1_1"/>
<evidence type="ECO:0008006" key="5">
    <source>
        <dbReference type="Google" id="ProtNLM"/>
    </source>
</evidence>
<proteinExistence type="predicted"/>
<dbReference type="PANTHER" id="PTHR34883">
    <property type="entry name" value="SERINE-RICH PROTEIN, PUTATIVE-RELATED-RELATED"/>
    <property type="match status" value="1"/>
</dbReference>
<name>A0A0A1T3N8_9HYPO</name>
<accession>A0A0A1T3N8</accession>
<keyword evidence="2" id="KW-0732">Signal</keyword>
<dbReference type="Proteomes" id="UP000039046">
    <property type="component" value="Unassembled WGS sequence"/>
</dbReference>
<dbReference type="STRING" id="1531966.A0A0A1T3N8"/>
<dbReference type="EMBL" id="CDHN01000001">
    <property type="protein sequence ID" value="CEJ79959.1"/>
    <property type="molecule type" value="Genomic_DNA"/>
</dbReference>
<feature type="chain" id="PRO_5001979196" description="Extracellular serine-rich protein" evidence="2">
    <location>
        <begin position="18"/>
        <end position="215"/>
    </location>
</feature>
<evidence type="ECO:0000256" key="1">
    <source>
        <dbReference type="SAM" id="MobiDB-lite"/>
    </source>
</evidence>
<protein>
    <recommendedName>
        <fullName evidence="5">Extracellular serine-rich protein</fullName>
    </recommendedName>
</protein>
<evidence type="ECO:0000313" key="4">
    <source>
        <dbReference type="Proteomes" id="UP000039046"/>
    </source>
</evidence>
<feature type="region of interest" description="Disordered" evidence="1">
    <location>
        <begin position="147"/>
        <end position="190"/>
    </location>
</feature>
<gene>
    <name evidence="3" type="ORF">VHEMI00168</name>
</gene>
<sequence length="215" mass="21804">MKFSALSVAAIAGLAQAAEVQVVSVGKNPVNGEVALKYFPEKITAKPGTMVQFQFLGGNHTVTQSNFDNPCIPLHKADSSKQNFASGFQPVAAGESKGQLPVFTIKINDTKPIWVYCGQGPHCMKGMAMVINEASNTTKTLEEYKKKAAGTAPAGGSPPASGGQPPAGTQVGQPSASGGSSAPPATSSQPVVAGASTIGVSATMLLALGSSLLFL</sequence>
<feature type="compositionally biased region" description="Low complexity" evidence="1">
    <location>
        <begin position="149"/>
        <end position="190"/>
    </location>
</feature>
<feature type="signal peptide" evidence="2">
    <location>
        <begin position="1"/>
        <end position="17"/>
    </location>
</feature>
<reference evidence="3 4" key="1">
    <citation type="journal article" date="2015" name="Genome Announc.">
        <title>Draft Genome Sequence and Gene Annotation of the Entomopathogenic Fungus Verticillium hemipterigenum.</title>
        <authorList>
            <person name="Horn F."/>
            <person name="Habel A."/>
            <person name="Scharf D.H."/>
            <person name="Dworschak J."/>
            <person name="Brakhage A.A."/>
            <person name="Guthke R."/>
            <person name="Hertweck C."/>
            <person name="Linde J."/>
        </authorList>
    </citation>
    <scope>NUCLEOTIDE SEQUENCE [LARGE SCALE GENOMIC DNA]</scope>
</reference>
<dbReference type="InterPro" id="IPR052953">
    <property type="entry name" value="Ser-rich/MCO-related"/>
</dbReference>